<evidence type="ECO:0000256" key="1">
    <source>
        <dbReference type="ARBA" id="ARBA00004651"/>
    </source>
</evidence>
<dbReference type="PANTHER" id="PTHR34220:SF7">
    <property type="entry name" value="SENSOR HISTIDINE KINASE YPDA"/>
    <property type="match status" value="1"/>
</dbReference>
<keyword evidence="2" id="KW-1003">Cell membrane</keyword>
<evidence type="ECO:0000256" key="6">
    <source>
        <dbReference type="ARBA" id="ARBA00023136"/>
    </source>
</evidence>
<organism evidence="10 11">
    <name type="scientific">Paenibacillus lutrae</name>
    <dbReference type="NCBI Taxonomy" id="2078573"/>
    <lineage>
        <taxon>Bacteria</taxon>
        <taxon>Bacillati</taxon>
        <taxon>Bacillota</taxon>
        <taxon>Bacilli</taxon>
        <taxon>Bacillales</taxon>
        <taxon>Paenibacillaceae</taxon>
        <taxon>Paenibacillus</taxon>
    </lineage>
</organism>
<name>A0A7X3FH68_9BACL</name>
<evidence type="ECO:0000256" key="3">
    <source>
        <dbReference type="ARBA" id="ARBA00022553"/>
    </source>
</evidence>
<dbReference type="Pfam" id="PF02518">
    <property type="entry name" value="HATPase_c"/>
    <property type="match status" value="1"/>
</dbReference>
<dbReference type="OrthoDB" id="9776552at2"/>
<dbReference type="SMART" id="SM00387">
    <property type="entry name" value="HATPase_c"/>
    <property type="match status" value="1"/>
</dbReference>
<keyword evidence="7" id="KW-0175">Coiled coil</keyword>
<dbReference type="PANTHER" id="PTHR34220">
    <property type="entry name" value="SENSOR HISTIDINE KINASE YPDA"/>
    <property type="match status" value="1"/>
</dbReference>
<gene>
    <name evidence="10" type="ORF">EDM21_08635</name>
</gene>
<comment type="caution">
    <text evidence="10">The sequence shown here is derived from an EMBL/GenBank/DDBJ whole genome shotgun (WGS) entry which is preliminary data.</text>
</comment>
<evidence type="ECO:0000256" key="5">
    <source>
        <dbReference type="ARBA" id="ARBA00022777"/>
    </source>
</evidence>
<keyword evidence="4" id="KW-0808">Transferase</keyword>
<keyword evidence="8" id="KW-1133">Transmembrane helix</keyword>
<evidence type="ECO:0000313" key="10">
    <source>
        <dbReference type="EMBL" id="MVO99594.1"/>
    </source>
</evidence>
<dbReference type="InterPro" id="IPR050640">
    <property type="entry name" value="Bact_2-comp_sensor_kinase"/>
</dbReference>
<reference evidence="10 11" key="1">
    <citation type="journal article" date="2019" name="Microorganisms">
        <title>Paenibacillus lutrae sp. nov., A Chitinolytic Species Isolated from A River Otter in Castril Natural Park, Granada, Spain.</title>
        <authorList>
            <person name="Rodriguez M."/>
            <person name="Reina J.C."/>
            <person name="Bejar V."/>
            <person name="Llamas I."/>
        </authorList>
    </citation>
    <scope>NUCLEOTIDE SEQUENCE [LARGE SCALE GENOMIC DNA]</scope>
    <source>
        <strain evidence="10 11">N10</strain>
    </source>
</reference>
<protein>
    <submittedName>
        <fullName evidence="10">HAMP domain-containing protein</fullName>
    </submittedName>
</protein>
<feature type="coiled-coil region" evidence="7">
    <location>
        <begin position="358"/>
        <end position="392"/>
    </location>
</feature>
<keyword evidence="3" id="KW-0597">Phosphoprotein</keyword>
<dbReference type="SMART" id="SM00304">
    <property type="entry name" value="HAMP"/>
    <property type="match status" value="1"/>
</dbReference>
<evidence type="ECO:0000256" key="4">
    <source>
        <dbReference type="ARBA" id="ARBA00022679"/>
    </source>
</evidence>
<dbReference type="SUPFAM" id="SSF158472">
    <property type="entry name" value="HAMP domain-like"/>
    <property type="match status" value="1"/>
</dbReference>
<feature type="transmembrane region" description="Helical" evidence="8">
    <location>
        <begin position="297"/>
        <end position="317"/>
    </location>
</feature>
<evidence type="ECO:0000256" key="8">
    <source>
        <dbReference type="SAM" id="Phobius"/>
    </source>
</evidence>
<keyword evidence="6 8" id="KW-0472">Membrane</keyword>
<evidence type="ECO:0000256" key="7">
    <source>
        <dbReference type="SAM" id="Coils"/>
    </source>
</evidence>
<dbReference type="AlphaFoldDB" id="A0A7X3FH68"/>
<dbReference type="Pfam" id="PF00672">
    <property type="entry name" value="HAMP"/>
    <property type="match status" value="1"/>
</dbReference>
<comment type="subcellular location">
    <subcellularLocation>
        <location evidence="1">Cell membrane</location>
        <topology evidence="1">Multi-pass membrane protein</topology>
    </subcellularLocation>
</comment>
<keyword evidence="11" id="KW-1185">Reference proteome</keyword>
<dbReference type="PROSITE" id="PS50885">
    <property type="entry name" value="HAMP"/>
    <property type="match status" value="1"/>
</dbReference>
<dbReference type="InterPro" id="IPR003660">
    <property type="entry name" value="HAMP_dom"/>
</dbReference>
<dbReference type="InterPro" id="IPR003594">
    <property type="entry name" value="HATPase_dom"/>
</dbReference>
<keyword evidence="5" id="KW-0418">Kinase</keyword>
<dbReference type="Pfam" id="PF06580">
    <property type="entry name" value="His_kinase"/>
    <property type="match status" value="1"/>
</dbReference>
<sequence>MNLRKKVFIAFMGFIIVPLLIICFITYLMFQNVTEKKYTEQSELTVKSIGRNIAGIIKEANYQSDSWMLKDIQSLLITLNDPNNLEGRNDPKNDYKLRNIFLTYEPLGTFSLYNLLGEKFSSGVIPFSHVPFEVLSKHPIYEEVRNLHGFPRWIGPYENPELTGNNNLFSQIRIVNEFETPSNKIGTMFLQFDFKEMDKIFNFYNQENSHFLLVNQQGVILYDNRKVINGTNLNKYLSERVELNTSYTSTKMDFDGVESVVTIYDVGLEKYGAPKWMLISITPWDYLSGDLAAILKWVSLIMLLFLISALLFNLLFVNRYIRVIIRIVSSMKQVERGDLDVRVKVEGKDETTILARGFNSLVLRINDLLEEVKQEQERKNKAELMLLQAQIKPHFLFNTLESINALAVQNQGKKVSQLVYRLGTILRISFHHKEEIAIGLELDYLKNYMEIQKYRFEELFDFEINLPRELENYSILKLTLQPLVENSIQHGFEGIAYKGIISIHAEDGGDHIVLWLEDNGIGIPDDVLARFQYRKGYVQKSEAEQAIRVGLGVMNVADRLRIHYGTGYGLYICSEPGKGTRIKCIIPKTTAR</sequence>
<dbReference type="GO" id="GO:0000155">
    <property type="term" value="F:phosphorelay sensor kinase activity"/>
    <property type="evidence" value="ECO:0007669"/>
    <property type="project" value="InterPro"/>
</dbReference>
<proteinExistence type="predicted"/>
<dbReference type="InterPro" id="IPR036890">
    <property type="entry name" value="HATPase_C_sf"/>
</dbReference>
<dbReference type="GO" id="GO:0005886">
    <property type="term" value="C:plasma membrane"/>
    <property type="evidence" value="ECO:0007669"/>
    <property type="project" value="UniProtKB-SubCell"/>
</dbReference>
<evidence type="ECO:0000313" key="11">
    <source>
        <dbReference type="Proteomes" id="UP000490800"/>
    </source>
</evidence>
<keyword evidence="8" id="KW-0812">Transmembrane</keyword>
<feature type="domain" description="HAMP" evidence="9">
    <location>
        <begin position="318"/>
        <end position="370"/>
    </location>
</feature>
<evidence type="ECO:0000259" key="9">
    <source>
        <dbReference type="PROSITE" id="PS50885"/>
    </source>
</evidence>
<feature type="transmembrane region" description="Helical" evidence="8">
    <location>
        <begin position="7"/>
        <end position="30"/>
    </location>
</feature>
<accession>A0A7X3FH68</accession>
<evidence type="ECO:0000256" key="2">
    <source>
        <dbReference type="ARBA" id="ARBA00022475"/>
    </source>
</evidence>
<dbReference type="CDD" id="cd06225">
    <property type="entry name" value="HAMP"/>
    <property type="match status" value="1"/>
</dbReference>
<dbReference type="SUPFAM" id="SSF55874">
    <property type="entry name" value="ATPase domain of HSP90 chaperone/DNA topoisomerase II/histidine kinase"/>
    <property type="match status" value="1"/>
</dbReference>
<dbReference type="Proteomes" id="UP000490800">
    <property type="component" value="Unassembled WGS sequence"/>
</dbReference>
<dbReference type="Gene3D" id="6.10.340.10">
    <property type="match status" value="1"/>
</dbReference>
<dbReference type="EMBL" id="RHLK01000003">
    <property type="protein sequence ID" value="MVO99594.1"/>
    <property type="molecule type" value="Genomic_DNA"/>
</dbReference>
<dbReference type="InterPro" id="IPR010559">
    <property type="entry name" value="Sig_transdc_His_kin_internal"/>
</dbReference>
<dbReference type="Gene3D" id="3.30.565.10">
    <property type="entry name" value="Histidine kinase-like ATPase, C-terminal domain"/>
    <property type="match status" value="1"/>
</dbReference>